<gene>
    <name evidence="1" type="ORF">PIB30_018809</name>
</gene>
<dbReference type="Proteomes" id="UP001341840">
    <property type="component" value="Unassembled WGS sequence"/>
</dbReference>
<protein>
    <submittedName>
        <fullName evidence="1">Uncharacterized protein</fullName>
    </submittedName>
</protein>
<proteinExistence type="predicted"/>
<dbReference type="EMBL" id="JASCZI010060472">
    <property type="protein sequence ID" value="MED6132419.1"/>
    <property type="molecule type" value="Genomic_DNA"/>
</dbReference>
<comment type="caution">
    <text evidence="1">The sequence shown here is derived from an EMBL/GenBank/DDBJ whole genome shotgun (WGS) entry which is preliminary data.</text>
</comment>
<reference evidence="1 2" key="1">
    <citation type="journal article" date="2023" name="Plants (Basel)">
        <title>Bridging the Gap: Combining Genomics and Transcriptomics Approaches to Understand Stylosanthes scabra, an Orphan Legume from the Brazilian Caatinga.</title>
        <authorList>
            <person name="Ferreira-Neto J.R.C."/>
            <person name="da Silva M.D."/>
            <person name="Binneck E."/>
            <person name="de Melo N.F."/>
            <person name="da Silva R.H."/>
            <person name="de Melo A.L.T.M."/>
            <person name="Pandolfi V."/>
            <person name="Bustamante F.O."/>
            <person name="Brasileiro-Vidal A.C."/>
            <person name="Benko-Iseppon A.M."/>
        </authorList>
    </citation>
    <scope>NUCLEOTIDE SEQUENCE [LARGE SCALE GENOMIC DNA]</scope>
    <source>
        <tissue evidence="1">Leaves</tissue>
    </source>
</reference>
<sequence length="203" mass="22146">MFEEGSWEGSMSGSSMSSSSPSYFTIIHHSPSVRLCFTLDSPPSLSLASSTLDLDLKTLHLTFILIISAVGLASSSISSCRQDSPALRLSRRRDSHPLCFVASRCLSSSPVRRAAVPRVLSGLPHRLPSLFSVRHAGTPTVFSVRRAASRREEVALAFFWQLTPPLFPLHSFGLTFKDKMESGCCDWSGTVTPMFCFVSTISA</sequence>
<organism evidence="1 2">
    <name type="scientific">Stylosanthes scabra</name>
    <dbReference type="NCBI Taxonomy" id="79078"/>
    <lineage>
        <taxon>Eukaryota</taxon>
        <taxon>Viridiplantae</taxon>
        <taxon>Streptophyta</taxon>
        <taxon>Embryophyta</taxon>
        <taxon>Tracheophyta</taxon>
        <taxon>Spermatophyta</taxon>
        <taxon>Magnoliopsida</taxon>
        <taxon>eudicotyledons</taxon>
        <taxon>Gunneridae</taxon>
        <taxon>Pentapetalae</taxon>
        <taxon>rosids</taxon>
        <taxon>fabids</taxon>
        <taxon>Fabales</taxon>
        <taxon>Fabaceae</taxon>
        <taxon>Papilionoideae</taxon>
        <taxon>50 kb inversion clade</taxon>
        <taxon>dalbergioids sensu lato</taxon>
        <taxon>Dalbergieae</taxon>
        <taxon>Pterocarpus clade</taxon>
        <taxon>Stylosanthes</taxon>
    </lineage>
</organism>
<evidence type="ECO:0000313" key="1">
    <source>
        <dbReference type="EMBL" id="MED6132419.1"/>
    </source>
</evidence>
<name>A0ABU6S885_9FABA</name>
<keyword evidence="2" id="KW-1185">Reference proteome</keyword>
<accession>A0ABU6S885</accession>
<evidence type="ECO:0000313" key="2">
    <source>
        <dbReference type="Proteomes" id="UP001341840"/>
    </source>
</evidence>